<proteinExistence type="predicted"/>
<accession>A0A0S3TE99</accession>
<dbReference type="AlphaFoldDB" id="A0A0S3TE99"/>
<sequence>MTAETSQQQSLDALGAAATAPPPRSSFITVQQREGGRVHSGMCTKEDKRWTCERREMWNGEEWKRGGPHLLKVHGPKEFARDNMHENKRVAHGRISGKCYKMRAAGREEGIRF</sequence>
<feature type="compositionally biased region" description="Polar residues" evidence="1">
    <location>
        <begin position="1"/>
        <end position="11"/>
    </location>
</feature>
<evidence type="ECO:0000313" key="2">
    <source>
        <dbReference type="EMBL" id="BAU03297.1"/>
    </source>
</evidence>
<organism evidence="2">
    <name type="scientific">Vigna angularis var. angularis</name>
    <dbReference type="NCBI Taxonomy" id="157739"/>
    <lineage>
        <taxon>Eukaryota</taxon>
        <taxon>Viridiplantae</taxon>
        <taxon>Streptophyta</taxon>
        <taxon>Embryophyta</taxon>
        <taxon>Tracheophyta</taxon>
        <taxon>Spermatophyta</taxon>
        <taxon>Magnoliopsida</taxon>
        <taxon>eudicotyledons</taxon>
        <taxon>Gunneridae</taxon>
        <taxon>Pentapetalae</taxon>
        <taxon>rosids</taxon>
        <taxon>fabids</taxon>
        <taxon>Fabales</taxon>
        <taxon>Fabaceae</taxon>
        <taxon>Papilionoideae</taxon>
        <taxon>50 kb inversion clade</taxon>
        <taxon>NPAAA clade</taxon>
        <taxon>indigoferoid/millettioid clade</taxon>
        <taxon>Phaseoleae</taxon>
        <taxon>Vigna</taxon>
    </lineage>
</organism>
<reference evidence="2" key="1">
    <citation type="journal article" date="2015" name="Sci. Rep.">
        <title>The power of single molecule real-time sequencing technology in the de novo assembly of a eukaryotic genome.</title>
        <authorList>
            <person name="Sakai H."/>
            <person name="Naito K."/>
            <person name="Ogiso-Tanaka E."/>
            <person name="Takahashi Y."/>
            <person name="Iseki K."/>
            <person name="Muto C."/>
            <person name="Satou K."/>
            <person name="Teruya K."/>
            <person name="Shiroma A."/>
            <person name="Shimoji M."/>
            <person name="Hirano T."/>
            <person name="Itoh T."/>
            <person name="Kaga A."/>
            <person name="Tomooka N."/>
        </authorList>
    </citation>
    <scope>NUCLEOTIDE SEQUENCE</scope>
</reference>
<gene>
    <name evidence="2" type="primary">Vigan.UMG069700</name>
    <name evidence="2" type="ORF">VIGAN_UM069700</name>
</gene>
<protein>
    <submittedName>
        <fullName evidence="2">Uncharacterized protein</fullName>
    </submittedName>
</protein>
<feature type="region of interest" description="Disordered" evidence="1">
    <location>
        <begin position="1"/>
        <end position="42"/>
    </location>
</feature>
<dbReference type="EMBL" id="AP015224">
    <property type="protein sequence ID" value="BAU03297.1"/>
    <property type="molecule type" value="Genomic_DNA"/>
</dbReference>
<evidence type="ECO:0000256" key="1">
    <source>
        <dbReference type="SAM" id="MobiDB-lite"/>
    </source>
</evidence>
<name>A0A0S3TE99_PHAAN</name>